<feature type="binding site" evidence="4">
    <location>
        <position position="167"/>
    </location>
    <ligand>
        <name>substrate</name>
    </ligand>
</feature>
<comment type="similarity">
    <text evidence="2">Belongs to the glycosyl hydrolase 88 family.</text>
</comment>
<feature type="binding site" evidence="4">
    <location>
        <position position="109"/>
    </location>
    <ligand>
        <name>substrate</name>
    </ligand>
</feature>
<dbReference type="SUPFAM" id="SSF48208">
    <property type="entry name" value="Six-hairpin glycosidases"/>
    <property type="match status" value="1"/>
</dbReference>
<evidence type="ECO:0000256" key="3">
    <source>
        <dbReference type="PIRSR" id="PIRSR610905-1"/>
    </source>
</evidence>
<dbReference type="Pfam" id="PF07470">
    <property type="entry name" value="Glyco_hydro_88"/>
    <property type="match status" value="1"/>
</dbReference>
<keyword evidence="5" id="KW-0326">Glycosidase</keyword>
<evidence type="ECO:0000256" key="1">
    <source>
        <dbReference type="ARBA" id="ARBA00022801"/>
    </source>
</evidence>
<dbReference type="EMBL" id="SNRX01000001">
    <property type="protein sequence ID" value="KAA6303711.1"/>
    <property type="molecule type" value="Genomic_DNA"/>
</dbReference>
<evidence type="ECO:0000313" key="6">
    <source>
        <dbReference type="Proteomes" id="UP000324575"/>
    </source>
</evidence>
<name>A0A5M8P5K8_9BACT</name>
<proteinExistence type="inferred from homology"/>
<dbReference type="GO" id="GO:0102212">
    <property type="term" value="F:unsaturated chondroitin disaccharide hydrolase activity"/>
    <property type="evidence" value="ECO:0007669"/>
    <property type="project" value="UniProtKB-EC"/>
</dbReference>
<comment type="caution">
    <text evidence="5">The sequence shown here is derived from an EMBL/GenBank/DDBJ whole genome shotgun (WGS) entry which is preliminary data.</text>
</comment>
<dbReference type="GO" id="GO:0052757">
    <property type="term" value="F:chondroitin hydrolase activity"/>
    <property type="evidence" value="ECO:0007669"/>
    <property type="project" value="TreeGrafter"/>
</dbReference>
<evidence type="ECO:0000256" key="4">
    <source>
        <dbReference type="PIRSR" id="PIRSR610905-2"/>
    </source>
</evidence>
<dbReference type="PANTHER" id="PTHR36845:SF1">
    <property type="entry name" value="HYDROLASE, PUTATIVE (AFU_ORTHOLOGUE AFUA_7G05090)-RELATED"/>
    <property type="match status" value="1"/>
</dbReference>
<feature type="binding site" evidence="4">
    <location>
        <position position="243"/>
    </location>
    <ligand>
        <name>substrate</name>
    </ligand>
</feature>
<feature type="active site" description="Proton donor" evidence="3">
    <location>
        <position position="167"/>
    </location>
</feature>
<dbReference type="EC" id="3.2.1.180" evidence="5"/>
<dbReference type="GO" id="GO:0000272">
    <property type="term" value="P:polysaccharide catabolic process"/>
    <property type="evidence" value="ECO:0007669"/>
    <property type="project" value="TreeGrafter"/>
</dbReference>
<keyword evidence="1 5" id="KW-0378">Hydrolase</keyword>
<gene>
    <name evidence="5" type="ORF">EZS26_000262</name>
</gene>
<dbReference type="AlphaFoldDB" id="A0A5M8P5K8"/>
<dbReference type="InterPro" id="IPR008928">
    <property type="entry name" value="6-hairpin_glycosidase_sf"/>
</dbReference>
<feature type="binding site" evidence="4">
    <location>
        <position position="239"/>
    </location>
    <ligand>
        <name>substrate</name>
    </ligand>
</feature>
<sequence>MKTKMILALSICCVLVSCRTNTIDRTLDFSTKQTLSLYNSVKDLDGRLPRSIDGNGQLVISDAAWWGSGFTSGTLWYLYEYAPSDALRLAAEVLTKRIENQQYTTSNHDIGFMIYCSYGNGYRLTKNPAYRDVIVTAARSLSTRFNPRMGVIRSWDNPEWHYPVIIDNMMNLELLCEATKLSGDSSFLKIAIAHADTTLKYHFRPDGSSYHLVDYNNSTGGIFGQQTHQGYSDESAWARGQAWALYGYTMMYRETQKPEYLQQAQKIAIFIVNHPRLPKDKIPYWDFDAPDIPLALRDASAGAVICSALLELSTFVDKNAAKKYLKLTEQQLAALSSPDYLAERNTNGNFILKHSVGHFPNHSEVDVPLSYSDYYFVEALVRYKKLIHQ</sequence>
<protein>
    <submittedName>
        <fullName evidence="5">Unsaturated chondroitin disaccharide hydrolase</fullName>
        <ecNumber evidence="5">3.2.1.180</ecNumber>
    </submittedName>
</protein>
<evidence type="ECO:0000256" key="2">
    <source>
        <dbReference type="ARBA" id="ARBA00038358"/>
    </source>
</evidence>
<dbReference type="Gene3D" id="1.50.10.10">
    <property type="match status" value="1"/>
</dbReference>
<feature type="binding site" evidence="4">
    <location>
        <position position="227"/>
    </location>
    <ligand>
        <name>substrate</name>
    </ligand>
</feature>
<evidence type="ECO:0000313" key="5">
    <source>
        <dbReference type="EMBL" id="KAA6303711.1"/>
    </source>
</evidence>
<dbReference type="Proteomes" id="UP000324575">
    <property type="component" value="Unassembled WGS sequence"/>
</dbReference>
<dbReference type="InterPro" id="IPR012341">
    <property type="entry name" value="6hp_glycosidase-like_sf"/>
</dbReference>
<accession>A0A5M8P5K8</accession>
<dbReference type="PROSITE" id="PS51257">
    <property type="entry name" value="PROKAR_LIPOPROTEIN"/>
    <property type="match status" value="1"/>
</dbReference>
<dbReference type="PANTHER" id="PTHR36845">
    <property type="entry name" value="HYDROLASE, PUTATIVE (AFU_ORTHOLOGUE AFUA_7G05090)-RELATED"/>
    <property type="match status" value="1"/>
</dbReference>
<feature type="active site" description="Nucleophile" evidence="3">
    <location>
        <position position="109"/>
    </location>
</feature>
<dbReference type="InterPro" id="IPR052369">
    <property type="entry name" value="UG_Glycosaminoglycan_Hydrolase"/>
</dbReference>
<dbReference type="InterPro" id="IPR010905">
    <property type="entry name" value="Glyco_hydro_88"/>
</dbReference>
<organism evidence="5 6">
    <name type="scientific">Candidatus Ordinivivax streblomastigis</name>
    <dbReference type="NCBI Taxonomy" id="2540710"/>
    <lineage>
        <taxon>Bacteria</taxon>
        <taxon>Pseudomonadati</taxon>
        <taxon>Bacteroidota</taxon>
        <taxon>Bacteroidia</taxon>
        <taxon>Bacteroidales</taxon>
        <taxon>Candidatus Ordinivivax</taxon>
    </lineage>
</organism>
<reference evidence="5 6" key="1">
    <citation type="submission" date="2019-03" db="EMBL/GenBank/DDBJ databases">
        <title>Single cell metagenomics reveals metabolic interactions within the superorganism composed of flagellate Streblomastix strix and complex community of Bacteroidetes bacteria on its surface.</title>
        <authorList>
            <person name="Treitli S.C."/>
            <person name="Kolisko M."/>
            <person name="Husnik F."/>
            <person name="Keeling P."/>
            <person name="Hampl V."/>
        </authorList>
    </citation>
    <scope>NUCLEOTIDE SEQUENCE [LARGE SCALE GENOMIC DNA]</scope>
    <source>
        <strain evidence="5">St1</strain>
    </source>
</reference>